<keyword evidence="1" id="KW-0472">Membrane</keyword>
<reference evidence="2" key="1">
    <citation type="submission" date="2018-05" db="EMBL/GenBank/DDBJ databases">
        <authorList>
            <person name="Lanie J.A."/>
            <person name="Ng W.-L."/>
            <person name="Kazmierczak K.M."/>
            <person name="Andrzejewski T.M."/>
            <person name="Davidsen T.M."/>
            <person name="Wayne K.J."/>
            <person name="Tettelin H."/>
            <person name="Glass J.I."/>
            <person name="Rusch D."/>
            <person name="Podicherti R."/>
            <person name="Tsui H.-C.T."/>
            <person name="Winkler M.E."/>
        </authorList>
    </citation>
    <scope>NUCLEOTIDE SEQUENCE</scope>
</reference>
<feature type="transmembrane region" description="Helical" evidence="1">
    <location>
        <begin position="69"/>
        <end position="86"/>
    </location>
</feature>
<evidence type="ECO:0000313" key="2">
    <source>
        <dbReference type="EMBL" id="SVC64907.1"/>
    </source>
</evidence>
<feature type="non-terminal residue" evidence="2">
    <location>
        <position position="206"/>
    </location>
</feature>
<proteinExistence type="predicted"/>
<dbReference type="AlphaFoldDB" id="A0A382NWU0"/>
<dbReference type="PANTHER" id="PTHR43849:SF2">
    <property type="entry name" value="BLL3936 PROTEIN"/>
    <property type="match status" value="1"/>
</dbReference>
<name>A0A382NWU0_9ZZZZ</name>
<feature type="transmembrane region" description="Helical" evidence="1">
    <location>
        <begin position="30"/>
        <end position="49"/>
    </location>
</feature>
<feature type="transmembrane region" description="Helical" evidence="1">
    <location>
        <begin position="160"/>
        <end position="179"/>
    </location>
</feature>
<evidence type="ECO:0008006" key="3">
    <source>
        <dbReference type="Google" id="ProtNLM"/>
    </source>
</evidence>
<organism evidence="2">
    <name type="scientific">marine metagenome</name>
    <dbReference type="NCBI Taxonomy" id="408172"/>
    <lineage>
        <taxon>unclassified sequences</taxon>
        <taxon>metagenomes</taxon>
        <taxon>ecological metagenomes</taxon>
    </lineage>
</organism>
<gene>
    <name evidence="2" type="ORF">METZ01_LOCUS317761</name>
</gene>
<feature type="transmembrane region" description="Helical" evidence="1">
    <location>
        <begin position="98"/>
        <end position="116"/>
    </location>
</feature>
<keyword evidence="1" id="KW-0812">Transmembrane</keyword>
<dbReference type="PANTHER" id="PTHR43849">
    <property type="entry name" value="BLL3936 PROTEIN"/>
    <property type="match status" value="1"/>
</dbReference>
<dbReference type="EMBL" id="UINC01102919">
    <property type="protein sequence ID" value="SVC64907.1"/>
    <property type="molecule type" value="Genomic_DNA"/>
</dbReference>
<keyword evidence="1" id="KW-1133">Transmembrane helix</keyword>
<accession>A0A382NWU0</accession>
<protein>
    <recommendedName>
        <fullName evidence="3">TRAP C4-dicarboxylate transport system permease DctM subunit domain-containing protein</fullName>
    </recommendedName>
</protein>
<feature type="transmembrane region" description="Helical" evidence="1">
    <location>
        <begin position="136"/>
        <end position="153"/>
    </location>
</feature>
<sequence>MSSVNESEKKTDFFEKFDEEGGSKRKLKNWNLKLVAIIAITWSLFQLWYASPLPFILDFGKIIDVPARSLHLAFGLTLCFLAYPSFKSKRGEPIPIYDYFFAAIGLIATLYIFFSYESWVHRQGILAHLEIFNFKIPYEVILGSLGIILLLEATRRAIGIPLVTIALIFLLFSIFGQSMPDLISHQGLSITRLVGYHWFGGEAIFG</sequence>
<evidence type="ECO:0000256" key="1">
    <source>
        <dbReference type="SAM" id="Phobius"/>
    </source>
</evidence>